<evidence type="ECO:0000313" key="10">
    <source>
        <dbReference type="EMBL" id="CAI4020301.1"/>
    </source>
</evidence>
<dbReference type="EMBL" id="CAMXCT010006800">
    <property type="protein sequence ID" value="CAI4020301.1"/>
    <property type="molecule type" value="Genomic_DNA"/>
</dbReference>
<feature type="signal peptide" evidence="8">
    <location>
        <begin position="1"/>
        <end position="23"/>
    </location>
</feature>
<evidence type="ECO:0000256" key="5">
    <source>
        <dbReference type="ARBA" id="ARBA00023239"/>
    </source>
</evidence>
<dbReference type="OrthoDB" id="429145at2759"/>
<dbReference type="GO" id="GO:0004089">
    <property type="term" value="F:carbonate dehydratase activity"/>
    <property type="evidence" value="ECO:0007669"/>
    <property type="project" value="UniProtKB-EC"/>
</dbReference>
<keyword evidence="5" id="KW-0456">Lyase</keyword>
<dbReference type="PANTHER" id="PTHR18952:SF265">
    <property type="entry name" value="CARBONIC ANHYDRASE"/>
    <property type="match status" value="1"/>
</dbReference>
<reference evidence="11 12" key="2">
    <citation type="submission" date="2024-05" db="EMBL/GenBank/DDBJ databases">
        <authorList>
            <person name="Chen Y."/>
            <person name="Shah S."/>
            <person name="Dougan E. K."/>
            <person name="Thang M."/>
            <person name="Chan C."/>
        </authorList>
    </citation>
    <scope>NUCLEOTIDE SEQUENCE [LARGE SCALE GENOMIC DNA]</scope>
</reference>
<feature type="compositionally biased region" description="Low complexity" evidence="7">
    <location>
        <begin position="684"/>
        <end position="698"/>
    </location>
</feature>
<reference evidence="10" key="1">
    <citation type="submission" date="2022-10" db="EMBL/GenBank/DDBJ databases">
        <authorList>
            <person name="Chen Y."/>
            <person name="Dougan E. K."/>
            <person name="Chan C."/>
            <person name="Rhodes N."/>
            <person name="Thang M."/>
        </authorList>
    </citation>
    <scope>NUCLEOTIDE SEQUENCE</scope>
</reference>
<feature type="chain" id="PRO_5043273266" description="carbonic anhydrase" evidence="8">
    <location>
        <begin position="24"/>
        <end position="708"/>
    </location>
</feature>
<comment type="catalytic activity">
    <reaction evidence="6">
        <text>hydrogencarbonate + H(+) = CO2 + H2O</text>
        <dbReference type="Rhea" id="RHEA:10748"/>
        <dbReference type="ChEBI" id="CHEBI:15377"/>
        <dbReference type="ChEBI" id="CHEBI:15378"/>
        <dbReference type="ChEBI" id="CHEBI:16526"/>
        <dbReference type="ChEBI" id="CHEBI:17544"/>
        <dbReference type="EC" id="4.2.1.1"/>
    </reaction>
</comment>
<feature type="domain" description="Alpha-carbonic anhydrase" evidence="9">
    <location>
        <begin position="519"/>
        <end position="641"/>
    </location>
</feature>
<feature type="region of interest" description="Disordered" evidence="7">
    <location>
        <begin position="660"/>
        <end position="708"/>
    </location>
</feature>
<evidence type="ECO:0000256" key="7">
    <source>
        <dbReference type="SAM" id="MobiDB-lite"/>
    </source>
</evidence>
<dbReference type="InterPro" id="IPR036398">
    <property type="entry name" value="CA_dom_sf"/>
</dbReference>
<proteinExistence type="inferred from homology"/>
<organism evidence="10">
    <name type="scientific">Cladocopium goreaui</name>
    <dbReference type="NCBI Taxonomy" id="2562237"/>
    <lineage>
        <taxon>Eukaryota</taxon>
        <taxon>Sar</taxon>
        <taxon>Alveolata</taxon>
        <taxon>Dinophyceae</taxon>
        <taxon>Suessiales</taxon>
        <taxon>Symbiodiniaceae</taxon>
        <taxon>Cladocopium</taxon>
    </lineage>
</organism>
<sequence>MWRAAQVERSLLLQAVLAWVVRGSKDVGCDHIMGTSGQSYRWALQNPQLVAPVLLDYDVLEYKSPLMASLTDTALIVSAAADMTANFNLTSSSSAGSASSAPQKYILQTIQFRKPPLVAEGTKQELSHELEAVLVHREVTGSGYFANIIVPIEVSAEPSLDLLAPLLDSAELPQQVGEVSPVLVSSLPVKLAHIFANVSFQHFWGEVTTSCNSASAGARILMRNVTMATSKSRLQRVLNLLKYVPDKPPTPPPVQTWLVQPCRRGSICSIPAATDLSPQLAEAQAAVTNGTTKLDAAKQAMDASLSALTGNETQISNDVYTTAIRNRDNLRNAQAAVDGATRTVDMLQAQISSAASAVWDSDAPAQTAQTAQAAQAVSSSSSNSSAATAGATAATNSTNATNSTTSGASAVLLASNSEVDGCNADLASPVDVDLSTAEHVDAGQIGDKASEALLFWRLAATPGLPSEAAAAESAAIVPKLRIENLGDRLRIKSEKPLMVFLAEGLELPVSFADISVPGQHSLAGKRAAAEVQLVHMPDDPSKAVAVSLQMDAGDTENSWFQHMGDALPRAGDATEVQGTDPMTMHPAFSRGVAGHFFRYKGRLLKDSRCARIRWHVLEERGHISNRQLAALREVLRPPGSSQMDPSALSPMLLRSQRKVSLASVRSHTQKASSPDSEQDAAYDRPSPSLKSLLLSLPRRSSRGQTLSP</sequence>
<dbReference type="EC" id="4.2.1.1" evidence="2"/>
<gene>
    <name evidence="10" type="ORF">C1SCF055_LOCUS44728</name>
</gene>
<evidence type="ECO:0000256" key="1">
    <source>
        <dbReference type="ARBA" id="ARBA00010718"/>
    </source>
</evidence>
<evidence type="ECO:0000256" key="3">
    <source>
        <dbReference type="ARBA" id="ARBA00022723"/>
    </source>
</evidence>
<keyword evidence="4" id="KW-0862">Zinc</keyword>
<feature type="compositionally biased region" description="Polar residues" evidence="7">
    <location>
        <begin position="663"/>
        <end position="675"/>
    </location>
</feature>
<dbReference type="Pfam" id="PF00194">
    <property type="entry name" value="Carb_anhydrase"/>
    <property type="match status" value="1"/>
</dbReference>
<dbReference type="EMBL" id="CAMXCT020006800">
    <property type="protein sequence ID" value="CAL1173676.1"/>
    <property type="molecule type" value="Genomic_DNA"/>
</dbReference>
<keyword evidence="3" id="KW-0479">Metal-binding</keyword>
<comment type="caution">
    <text evidence="10">The sequence shown here is derived from an EMBL/GenBank/DDBJ whole genome shotgun (WGS) entry which is preliminary data.</text>
</comment>
<keyword evidence="12" id="KW-1185">Reference proteome</keyword>
<comment type="similarity">
    <text evidence="1">Belongs to the alpha-carbonic anhydrase family.</text>
</comment>
<dbReference type="InterPro" id="IPR001148">
    <property type="entry name" value="CA_dom"/>
</dbReference>
<dbReference type="SUPFAM" id="SSF51069">
    <property type="entry name" value="Carbonic anhydrase"/>
    <property type="match status" value="1"/>
</dbReference>
<evidence type="ECO:0000256" key="2">
    <source>
        <dbReference type="ARBA" id="ARBA00012925"/>
    </source>
</evidence>
<evidence type="ECO:0000313" key="11">
    <source>
        <dbReference type="EMBL" id="CAL4807613.1"/>
    </source>
</evidence>
<evidence type="ECO:0000313" key="12">
    <source>
        <dbReference type="Proteomes" id="UP001152797"/>
    </source>
</evidence>
<dbReference type="PANTHER" id="PTHR18952">
    <property type="entry name" value="CARBONIC ANHYDRASE"/>
    <property type="match status" value="1"/>
</dbReference>
<dbReference type="InterPro" id="IPR023561">
    <property type="entry name" value="Carbonic_anhydrase_a-class"/>
</dbReference>
<evidence type="ECO:0000256" key="6">
    <source>
        <dbReference type="ARBA" id="ARBA00048348"/>
    </source>
</evidence>
<evidence type="ECO:0000256" key="8">
    <source>
        <dbReference type="SAM" id="SignalP"/>
    </source>
</evidence>
<keyword evidence="8" id="KW-0732">Signal</keyword>
<dbReference type="GO" id="GO:0008270">
    <property type="term" value="F:zinc ion binding"/>
    <property type="evidence" value="ECO:0007669"/>
    <property type="project" value="InterPro"/>
</dbReference>
<evidence type="ECO:0000256" key="4">
    <source>
        <dbReference type="ARBA" id="ARBA00022833"/>
    </source>
</evidence>
<protein>
    <recommendedName>
        <fullName evidence="2">carbonic anhydrase</fullName>
        <ecNumber evidence="2">4.2.1.1</ecNumber>
    </recommendedName>
</protein>
<dbReference type="Proteomes" id="UP001152797">
    <property type="component" value="Unassembled WGS sequence"/>
</dbReference>
<dbReference type="Gene3D" id="3.10.200.10">
    <property type="entry name" value="Alpha carbonic anhydrase"/>
    <property type="match status" value="1"/>
</dbReference>
<accession>A0A9P1M3Z0</accession>
<name>A0A9P1M3Z0_9DINO</name>
<dbReference type="EMBL" id="CAMXCT030006800">
    <property type="protein sequence ID" value="CAL4807613.1"/>
    <property type="molecule type" value="Genomic_DNA"/>
</dbReference>
<dbReference type="AlphaFoldDB" id="A0A9P1M3Z0"/>
<evidence type="ECO:0000259" key="9">
    <source>
        <dbReference type="Pfam" id="PF00194"/>
    </source>
</evidence>